<comment type="caution">
    <text evidence="1">The sequence shown here is derived from an EMBL/GenBank/DDBJ whole genome shotgun (WGS) entry which is preliminary data.</text>
</comment>
<gene>
    <name evidence="1" type="ORF">KME32_21535</name>
</gene>
<dbReference type="AlphaFoldDB" id="A0A951UIT9"/>
<organism evidence="1 2">
    <name type="scientific">Mojavia pulchra JT2-VF2</name>
    <dbReference type="NCBI Taxonomy" id="287848"/>
    <lineage>
        <taxon>Bacteria</taxon>
        <taxon>Bacillati</taxon>
        <taxon>Cyanobacteriota</taxon>
        <taxon>Cyanophyceae</taxon>
        <taxon>Nostocales</taxon>
        <taxon>Nostocaceae</taxon>
    </lineage>
</organism>
<reference evidence="1" key="2">
    <citation type="journal article" date="2022" name="Microbiol. Resour. Announc.">
        <title>Metagenome Sequencing to Explore Phylogenomics of Terrestrial Cyanobacteria.</title>
        <authorList>
            <person name="Ward R.D."/>
            <person name="Stajich J.E."/>
            <person name="Johansen J.R."/>
            <person name="Huntemann M."/>
            <person name="Clum A."/>
            <person name="Foster B."/>
            <person name="Foster B."/>
            <person name="Roux S."/>
            <person name="Palaniappan K."/>
            <person name="Varghese N."/>
            <person name="Mukherjee S."/>
            <person name="Reddy T.B.K."/>
            <person name="Daum C."/>
            <person name="Copeland A."/>
            <person name="Chen I.A."/>
            <person name="Ivanova N.N."/>
            <person name="Kyrpides N.C."/>
            <person name="Shapiro N."/>
            <person name="Eloe-Fadrosh E.A."/>
            <person name="Pietrasiak N."/>
        </authorList>
    </citation>
    <scope>NUCLEOTIDE SEQUENCE</scope>
    <source>
        <strain evidence="1">JT2-VF2</strain>
    </source>
</reference>
<dbReference type="Gene3D" id="3.40.430.10">
    <property type="entry name" value="Dihydrofolate Reductase, subunit A"/>
    <property type="match status" value="1"/>
</dbReference>
<sequence length="69" mass="8093">MRKIRLFIASSLDAYIARTSKEVHWLFTDQDYSYADFFEQIDTVLMGSTLLQCQIIPILDFREGTRNSI</sequence>
<dbReference type="Proteomes" id="UP000715781">
    <property type="component" value="Unassembled WGS sequence"/>
</dbReference>
<reference evidence="1" key="1">
    <citation type="submission" date="2021-05" db="EMBL/GenBank/DDBJ databases">
        <authorList>
            <person name="Pietrasiak N."/>
            <person name="Ward R."/>
            <person name="Stajich J.E."/>
            <person name="Kurbessoian T."/>
        </authorList>
    </citation>
    <scope>NUCLEOTIDE SEQUENCE</scope>
    <source>
        <strain evidence="1">JT2-VF2</strain>
    </source>
</reference>
<accession>A0A951UIT9</accession>
<protein>
    <submittedName>
        <fullName evidence="1">Dihydrofolate reductase family protein</fullName>
    </submittedName>
</protein>
<dbReference type="SUPFAM" id="SSF53597">
    <property type="entry name" value="Dihydrofolate reductase-like"/>
    <property type="match status" value="1"/>
</dbReference>
<dbReference type="EMBL" id="JAHHHN010000015">
    <property type="protein sequence ID" value="MBW4563675.1"/>
    <property type="molecule type" value="Genomic_DNA"/>
</dbReference>
<evidence type="ECO:0000313" key="2">
    <source>
        <dbReference type="Proteomes" id="UP000715781"/>
    </source>
</evidence>
<name>A0A951UIT9_9NOST</name>
<proteinExistence type="predicted"/>
<dbReference type="InterPro" id="IPR024072">
    <property type="entry name" value="DHFR-like_dom_sf"/>
</dbReference>
<evidence type="ECO:0000313" key="1">
    <source>
        <dbReference type="EMBL" id="MBW4563675.1"/>
    </source>
</evidence>